<evidence type="ECO:0000256" key="3">
    <source>
        <dbReference type="ARBA" id="ARBA00022729"/>
    </source>
</evidence>
<protein>
    <submittedName>
        <fullName evidence="8">RagB/SusD family nutrient uptake outer membrane protein</fullName>
    </submittedName>
</protein>
<dbReference type="SUPFAM" id="SSF48452">
    <property type="entry name" value="TPR-like"/>
    <property type="match status" value="1"/>
</dbReference>
<comment type="caution">
    <text evidence="8">The sequence shown here is derived from an EMBL/GenBank/DDBJ whole genome shotgun (WGS) entry which is preliminary data.</text>
</comment>
<feature type="domain" description="SusD-like N-terminal" evidence="7">
    <location>
        <begin position="68"/>
        <end position="224"/>
    </location>
</feature>
<evidence type="ECO:0000256" key="4">
    <source>
        <dbReference type="ARBA" id="ARBA00023136"/>
    </source>
</evidence>
<dbReference type="Pfam" id="PF07980">
    <property type="entry name" value="SusD_RagB"/>
    <property type="match status" value="1"/>
</dbReference>
<name>A0ABS7GHC2_9BACT</name>
<evidence type="ECO:0000259" key="6">
    <source>
        <dbReference type="Pfam" id="PF07980"/>
    </source>
</evidence>
<keyword evidence="3" id="KW-0732">Signal</keyword>
<evidence type="ECO:0000256" key="2">
    <source>
        <dbReference type="ARBA" id="ARBA00006275"/>
    </source>
</evidence>
<evidence type="ECO:0000256" key="5">
    <source>
        <dbReference type="ARBA" id="ARBA00023237"/>
    </source>
</evidence>
<proteinExistence type="inferred from homology"/>
<comment type="similarity">
    <text evidence="2">Belongs to the SusD family.</text>
</comment>
<gene>
    <name evidence="8" type="ORF">K1Y79_22365</name>
</gene>
<organism evidence="8 9">
    <name type="scientific">Chitinophaga rhizophila</name>
    <dbReference type="NCBI Taxonomy" id="2866212"/>
    <lineage>
        <taxon>Bacteria</taxon>
        <taxon>Pseudomonadati</taxon>
        <taxon>Bacteroidota</taxon>
        <taxon>Chitinophagia</taxon>
        <taxon>Chitinophagales</taxon>
        <taxon>Chitinophagaceae</taxon>
        <taxon>Chitinophaga</taxon>
    </lineage>
</organism>
<dbReference type="InterPro" id="IPR012944">
    <property type="entry name" value="SusD_RagB_dom"/>
</dbReference>
<accession>A0ABS7GHC2</accession>
<comment type="subcellular location">
    <subcellularLocation>
        <location evidence="1">Cell outer membrane</location>
    </subcellularLocation>
</comment>
<evidence type="ECO:0000256" key="1">
    <source>
        <dbReference type="ARBA" id="ARBA00004442"/>
    </source>
</evidence>
<dbReference type="EMBL" id="JAICCF010000004">
    <property type="protein sequence ID" value="MBW8687098.1"/>
    <property type="molecule type" value="Genomic_DNA"/>
</dbReference>
<keyword evidence="9" id="KW-1185">Reference proteome</keyword>
<sequence>MSIIKRFIYIALGSAALVYGTGCRKYVEVTPQGKRALVNTSDYQLLLQSQNTFQTTYAFPAYAADDYGISNTTYEMSMMASQGAAYTWAESFVVDAEDPDWQKCYQQIYVSNEIIAGVRDAQGGTAMEKETIRAGALVHRAYSYLMLVNAYARHYNKATAATDPGVPVLLTPDLFAKLNRASVQTVYDQVFADCKEAASILPARATTSLLPSAAAAYGLMARAALYMADYTAAAAYADSALARQSGLLDLRQYVNNTVALPLIYSDPEVMLAKSLNVFSAYALNPDLLALFETGDLRYGLFTADGSNYQWSSFPGRGYWRSRLMNTGPWAGPNVPEMMLIRAEADARGGRTADAVSLLNKLREKRFTAETYQELSAANAQDALRLVIKERRMELMATGLRWFDQKRLNMEPGFEVTVTRTYRGETFTLEPNSNRYIFPIAAKYIQFNPEISQNPR</sequence>
<dbReference type="InterPro" id="IPR011990">
    <property type="entry name" value="TPR-like_helical_dom_sf"/>
</dbReference>
<dbReference type="InterPro" id="IPR033985">
    <property type="entry name" value="SusD-like_N"/>
</dbReference>
<evidence type="ECO:0000259" key="7">
    <source>
        <dbReference type="Pfam" id="PF14322"/>
    </source>
</evidence>
<dbReference type="Proteomes" id="UP000812961">
    <property type="component" value="Unassembled WGS sequence"/>
</dbReference>
<keyword evidence="5" id="KW-0998">Cell outer membrane</keyword>
<dbReference type="Gene3D" id="1.25.40.390">
    <property type="match status" value="2"/>
</dbReference>
<keyword evidence="4" id="KW-0472">Membrane</keyword>
<dbReference type="RefSeq" id="WP_220252424.1">
    <property type="nucleotide sequence ID" value="NZ_JAICCF010000004.1"/>
</dbReference>
<feature type="domain" description="RagB/SusD" evidence="6">
    <location>
        <begin position="336"/>
        <end position="454"/>
    </location>
</feature>
<dbReference type="Pfam" id="PF14322">
    <property type="entry name" value="SusD-like_3"/>
    <property type="match status" value="1"/>
</dbReference>
<reference evidence="8 9" key="1">
    <citation type="submission" date="2021-08" db="EMBL/GenBank/DDBJ databases">
        <title>The genome sequence of Chitinophaga sp. B61.</title>
        <authorList>
            <person name="Zhang X."/>
        </authorList>
    </citation>
    <scope>NUCLEOTIDE SEQUENCE [LARGE SCALE GENOMIC DNA]</scope>
    <source>
        <strain evidence="8 9">B61</strain>
    </source>
</reference>
<evidence type="ECO:0000313" key="8">
    <source>
        <dbReference type="EMBL" id="MBW8687098.1"/>
    </source>
</evidence>
<evidence type="ECO:0000313" key="9">
    <source>
        <dbReference type="Proteomes" id="UP000812961"/>
    </source>
</evidence>